<evidence type="ECO:0000313" key="1">
    <source>
        <dbReference type="EMBL" id="KAK4779522.1"/>
    </source>
</evidence>
<gene>
    <name evidence="1" type="ORF">SAY87_015628</name>
</gene>
<dbReference type="GO" id="GO:0005743">
    <property type="term" value="C:mitochondrial inner membrane"/>
    <property type="evidence" value="ECO:0007669"/>
    <property type="project" value="TreeGrafter"/>
</dbReference>
<dbReference type="Pfam" id="PF05176">
    <property type="entry name" value="ATP-synt_10"/>
    <property type="match status" value="1"/>
</dbReference>
<dbReference type="PANTHER" id="PTHR28106">
    <property type="entry name" value="MITOCHONDRIAL ATPASE COMPLEX SUBUNIT ATP10"/>
    <property type="match status" value="1"/>
</dbReference>
<organism evidence="1 2">
    <name type="scientific">Trapa incisa</name>
    <dbReference type="NCBI Taxonomy" id="236973"/>
    <lineage>
        <taxon>Eukaryota</taxon>
        <taxon>Viridiplantae</taxon>
        <taxon>Streptophyta</taxon>
        <taxon>Embryophyta</taxon>
        <taxon>Tracheophyta</taxon>
        <taxon>Spermatophyta</taxon>
        <taxon>Magnoliopsida</taxon>
        <taxon>eudicotyledons</taxon>
        <taxon>Gunneridae</taxon>
        <taxon>Pentapetalae</taxon>
        <taxon>rosids</taxon>
        <taxon>malvids</taxon>
        <taxon>Myrtales</taxon>
        <taxon>Lythraceae</taxon>
        <taxon>Trapa</taxon>
    </lineage>
</organism>
<dbReference type="GO" id="GO:0033615">
    <property type="term" value="P:mitochondrial proton-transporting ATP synthase complex assembly"/>
    <property type="evidence" value="ECO:0007669"/>
    <property type="project" value="TreeGrafter"/>
</dbReference>
<comment type="caution">
    <text evidence="1">The sequence shown here is derived from an EMBL/GenBank/DDBJ whole genome shotgun (WGS) entry which is preliminary data.</text>
</comment>
<dbReference type="PANTHER" id="PTHR28106:SF1">
    <property type="entry name" value="MITOCHONDRIAL ATPASE COMPLEX SUBUNIT ATP10"/>
    <property type="match status" value="1"/>
</dbReference>
<protein>
    <submittedName>
        <fullName evidence="1">Uncharacterized protein</fullName>
    </submittedName>
</protein>
<name>A0AAN7QUS8_9MYRT</name>
<dbReference type="EMBL" id="JAXIOK010000001">
    <property type="protein sequence ID" value="KAK4779522.1"/>
    <property type="molecule type" value="Genomic_DNA"/>
</dbReference>
<accession>A0AAN7QUS8</accession>
<reference evidence="1 2" key="1">
    <citation type="journal article" date="2023" name="Hortic Res">
        <title>Pangenome of water caltrop reveals structural variations and asymmetric subgenome divergence after allopolyploidization.</title>
        <authorList>
            <person name="Zhang X."/>
            <person name="Chen Y."/>
            <person name="Wang L."/>
            <person name="Yuan Y."/>
            <person name="Fang M."/>
            <person name="Shi L."/>
            <person name="Lu R."/>
            <person name="Comes H.P."/>
            <person name="Ma Y."/>
            <person name="Chen Y."/>
            <person name="Huang G."/>
            <person name="Zhou Y."/>
            <person name="Zheng Z."/>
            <person name="Qiu Y."/>
        </authorList>
    </citation>
    <scope>NUCLEOTIDE SEQUENCE [LARGE SCALE GENOMIC DNA]</scope>
    <source>
        <tissue evidence="1">Roots</tissue>
    </source>
</reference>
<keyword evidence="2" id="KW-1185">Reference proteome</keyword>
<evidence type="ECO:0000313" key="2">
    <source>
        <dbReference type="Proteomes" id="UP001345219"/>
    </source>
</evidence>
<proteinExistence type="predicted"/>
<dbReference type="AlphaFoldDB" id="A0AAN7QUS8"/>
<sequence length="100" mass="11027">MANKDAIEKERARIKDEMNRGYFADMSELKQHGGKIALANKVIIPAVTAMKFPNLEVTRPEGGSFKLPITCKENIANADVPTILNRLWSAYHLGELSGNG</sequence>
<dbReference type="Proteomes" id="UP001345219">
    <property type="component" value="Chromosome 13"/>
</dbReference>
<dbReference type="InterPro" id="IPR007849">
    <property type="entry name" value="ATP10"/>
</dbReference>